<evidence type="ECO:0000256" key="1">
    <source>
        <dbReference type="ARBA" id="ARBA00004123"/>
    </source>
</evidence>
<evidence type="ECO:0000256" key="8">
    <source>
        <dbReference type="ARBA" id="ARBA00068146"/>
    </source>
</evidence>
<dbReference type="PROSITE" id="PS00678">
    <property type="entry name" value="WD_REPEATS_1"/>
    <property type="match status" value="1"/>
</dbReference>
<sequence>MLNIQNYGSSSEDEGDNEAEAIKGQSNESLLTHLKPVDSNFSVAKSMQICAAPVVMPTNNDDTRVLIPNNQELMHNPKFEELFAPTYGPENPFQTQQMKANRNMLSGFVEKAHISDFQFENQRRTFTSYGHAVDPSTNGDTSGDAIVVSAMVAPPEEVVGKSVFETIKKRPLDKKKRNKNDKPEDITGFLGPWGGYVGEQRVMRPEGDEAKELQEIVAKRQKKGKVDDDKPLEEKSIFHIEDATDYLGRSWVAAPRAETQLRSDAPPDKCFLPKAHIFTWKGHTKGVAAVRWFPGTAHLMLSAGMDCRVKIWEVYGDRRCIRTYFGHRQAVRDVNFNNSGNQFLSAAYDRYIKLWDTETGECISRFTSRKVPYCAKFNPDEDKQNLFVAGTSDKKIICWDTRTGEVVQEYDRHLGAVNSITFVDDNRRFVTTSDDKSLRVWEWDIPVDMKYIADPSMHSLPSVTVSPNGKWLACQSMDNKVIVFSALNRFKMNRKKTFSGHMVAGYACSVDFSPDMSYLVSGDADGKCYIWDWKTTKLYKKWKAHDGVCITSLWHPHEPSKLLTAGWDGLIKYWD</sequence>
<keyword evidence="2 11" id="KW-0853">WD repeat</keyword>
<dbReference type="FunFam" id="2.130.10.10:FF:000034">
    <property type="entry name" value="Pre-mRNA-processing factor 17, putative"/>
    <property type="match status" value="1"/>
</dbReference>
<dbReference type="SMART" id="SM00320">
    <property type="entry name" value="WD40"/>
    <property type="match status" value="7"/>
</dbReference>
<dbReference type="PANTHER" id="PTHR43979:SF1">
    <property type="entry name" value="PRE-MRNA-PROCESSING FACTOR 17"/>
    <property type="match status" value="1"/>
</dbReference>
<evidence type="ECO:0000313" key="12">
    <source>
        <dbReference type="Proteomes" id="UP000322000"/>
    </source>
</evidence>
<feature type="repeat" description="WD" evidence="11">
    <location>
        <begin position="280"/>
        <end position="314"/>
    </location>
</feature>
<dbReference type="Pfam" id="PF00400">
    <property type="entry name" value="WD40"/>
    <property type="match status" value="7"/>
</dbReference>
<dbReference type="Proteomes" id="UP000322000">
    <property type="component" value="Chromosome 14"/>
</dbReference>
<dbReference type="PANTHER" id="PTHR43979">
    <property type="entry name" value="PRE-MRNA-PROCESSING FACTOR 17"/>
    <property type="match status" value="1"/>
</dbReference>
<feature type="repeat" description="WD" evidence="11">
    <location>
        <begin position="542"/>
        <end position="575"/>
    </location>
</feature>
<evidence type="ECO:0000256" key="7">
    <source>
        <dbReference type="ARBA" id="ARBA00023242"/>
    </source>
</evidence>
<evidence type="ECO:0000256" key="9">
    <source>
        <dbReference type="ARBA" id="ARBA00075265"/>
    </source>
</evidence>
<gene>
    <name evidence="13" type="primary">LOC113500510</name>
</gene>
<reference evidence="13" key="1">
    <citation type="submission" date="2025-08" db="UniProtKB">
        <authorList>
            <consortium name="RefSeq"/>
        </authorList>
    </citation>
    <scope>IDENTIFICATION</scope>
</reference>
<feature type="repeat" description="WD" evidence="11">
    <location>
        <begin position="410"/>
        <end position="442"/>
    </location>
</feature>
<dbReference type="GO" id="GO:0000398">
    <property type="term" value="P:mRNA splicing, via spliceosome"/>
    <property type="evidence" value="ECO:0007669"/>
    <property type="project" value="InterPro"/>
</dbReference>
<dbReference type="KEGG" id="tnl:113500510"/>
<dbReference type="InterPro" id="IPR019775">
    <property type="entry name" value="WD40_repeat_CS"/>
</dbReference>
<dbReference type="AlphaFoldDB" id="A0A7E5WAB3"/>
<keyword evidence="3" id="KW-0507">mRNA processing</keyword>
<dbReference type="PROSITE" id="PS50082">
    <property type="entry name" value="WD_REPEATS_2"/>
    <property type="match status" value="5"/>
</dbReference>
<keyword evidence="6" id="KW-0508">mRNA splicing</keyword>
<evidence type="ECO:0000256" key="6">
    <source>
        <dbReference type="ARBA" id="ARBA00023187"/>
    </source>
</evidence>
<dbReference type="Gene3D" id="2.130.10.10">
    <property type="entry name" value="YVTN repeat-like/Quinoprotein amine dehydrogenase"/>
    <property type="match status" value="1"/>
</dbReference>
<dbReference type="RefSeq" id="XP_026737141.1">
    <property type="nucleotide sequence ID" value="XM_026881340.1"/>
</dbReference>
<dbReference type="InParanoid" id="A0A7E5WAB3"/>
<name>A0A7E5WAB3_TRINI</name>
<dbReference type="CDD" id="cd00200">
    <property type="entry name" value="WD40"/>
    <property type="match status" value="1"/>
</dbReference>
<dbReference type="FunCoup" id="A0A7E5WAB3">
    <property type="interactions" value="1775"/>
</dbReference>
<comment type="subcellular location">
    <subcellularLocation>
        <location evidence="1">Nucleus</location>
    </subcellularLocation>
</comment>
<dbReference type="SUPFAM" id="SSF50978">
    <property type="entry name" value="WD40 repeat-like"/>
    <property type="match status" value="1"/>
</dbReference>
<accession>A0A7E5WAB3</accession>
<proteinExistence type="predicted"/>
<evidence type="ECO:0000256" key="11">
    <source>
        <dbReference type="PROSITE-ProRule" id="PRU00221"/>
    </source>
</evidence>
<evidence type="ECO:0000256" key="4">
    <source>
        <dbReference type="ARBA" id="ARBA00022728"/>
    </source>
</evidence>
<dbReference type="OrthoDB" id="10257301at2759"/>
<feature type="repeat" description="WD" evidence="11">
    <location>
        <begin position="324"/>
        <end position="365"/>
    </location>
</feature>
<evidence type="ECO:0000256" key="3">
    <source>
        <dbReference type="ARBA" id="ARBA00022664"/>
    </source>
</evidence>
<keyword evidence="4" id="KW-0747">Spliceosome</keyword>
<dbReference type="InterPro" id="IPR001680">
    <property type="entry name" value="WD40_rpt"/>
</dbReference>
<protein>
    <recommendedName>
        <fullName evidence="8">Pre-mRNA-processing factor 17</fullName>
    </recommendedName>
    <alternativeName>
        <fullName evidence="10">Cell division cycle 40 homolog</fullName>
    </alternativeName>
    <alternativeName>
        <fullName evidence="9">PRP17 homolog</fullName>
    </alternativeName>
</protein>
<evidence type="ECO:0000313" key="13">
    <source>
        <dbReference type="RefSeq" id="XP_026737141.1"/>
    </source>
</evidence>
<dbReference type="GO" id="GO:0071013">
    <property type="term" value="C:catalytic step 2 spliceosome"/>
    <property type="evidence" value="ECO:0007669"/>
    <property type="project" value="InterPro"/>
</dbReference>
<dbReference type="InterPro" id="IPR015943">
    <property type="entry name" value="WD40/YVTN_repeat-like_dom_sf"/>
</dbReference>
<keyword evidence="5" id="KW-0677">Repeat</keyword>
<dbReference type="PROSITE" id="PS50294">
    <property type="entry name" value="WD_REPEATS_REGION"/>
    <property type="match status" value="4"/>
</dbReference>
<organism evidence="12 13">
    <name type="scientific">Trichoplusia ni</name>
    <name type="common">Cabbage looper</name>
    <dbReference type="NCBI Taxonomy" id="7111"/>
    <lineage>
        <taxon>Eukaryota</taxon>
        <taxon>Metazoa</taxon>
        <taxon>Ecdysozoa</taxon>
        <taxon>Arthropoda</taxon>
        <taxon>Hexapoda</taxon>
        <taxon>Insecta</taxon>
        <taxon>Pterygota</taxon>
        <taxon>Neoptera</taxon>
        <taxon>Endopterygota</taxon>
        <taxon>Lepidoptera</taxon>
        <taxon>Glossata</taxon>
        <taxon>Ditrysia</taxon>
        <taxon>Noctuoidea</taxon>
        <taxon>Noctuidae</taxon>
        <taxon>Plusiinae</taxon>
        <taxon>Trichoplusia</taxon>
    </lineage>
</organism>
<dbReference type="InterPro" id="IPR032847">
    <property type="entry name" value="PRPF17"/>
</dbReference>
<dbReference type="GO" id="GO:0003729">
    <property type="term" value="F:mRNA binding"/>
    <property type="evidence" value="ECO:0007669"/>
    <property type="project" value="TreeGrafter"/>
</dbReference>
<evidence type="ECO:0000256" key="5">
    <source>
        <dbReference type="ARBA" id="ARBA00022737"/>
    </source>
</evidence>
<evidence type="ECO:0000256" key="10">
    <source>
        <dbReference type="ARBA" id="ARBA00076678"/>
    </source>
</evidence>
<keyword evidence="7" id="KW-0539">Nucleus</keyword>
<feature type="repeat" description="WD" evidence="11">
    <location>
        <begin position="509"/>
        <end position="541"/>
    </location>
</feature>
<dbReference type="InterPro" id="IPR036322">
    <property type="entry name" value="WD40_repeat_dom_sf"/>
</dbReference>
<keyword evidence="12" id="KW-1185">Reference proteome</keyword>
<evidence type="ECO:0000256" key="2">
    <source>
        <dbReference type="ARBA" id="ARBA00022574"/>
    </source>
</evidence>
<dbReference type="GeneID" id="113500510"/>